<dbReference type="RefSeq" id="XP_033456626.1">
    <property type="nucleotide sequence ID" value="XM_033605707.1"/>
</dbReference>
<gene>
    <name evidence="2" type="ORF">K489DRAFT_383835</name>
</gene>
<sequence>MTNMYPQPSASATRPAYLDNLFRDAPAPHTPSLHSSTSSISCSSTASSYDLRSAFLNARPLTPAQETMDDHFSLRSKKSFINPRRFRFGRIFSTRRTEITEDVTEPVLPPTNPSALAQSSCASPRRPSLPLLQTSFPPPRGASTYAKKPLPAVPQTRAQELTCRRCYYSNARNCHGWVMGGTSGAACETCLQAGFFGEK</sequence>
<evidence type="ECO:0000313" key="1">
    <source>
        <dbReference type="Proteomes" id="UP000504637"/>
    </source>
</evidence>
<accession>A0A6J3LUZ6</accession>
<dbReference type="AlphaFoldDB" id="A0A6J3LUZ6"/>
<name>A0A6J3LUZ6_9PEZI</name>
<organism evidence="2">
    <name type="scientific">Dissoconium aciculare CBS 342.82</name>
    <dbReference type="NCBI Taxonomy" id="1314786"/>
    <lineage>
        <taxon>Eukaryota</taxon>
        <taxon>Fungi</taxon>
        <taxon>Dikarya</taxon>
        <taxon>Ascomycota</taxon>
        <taxon>Pezizomycotina</taxon>
        <taxon>Dothideomycetes</taxon>
        <taxon>Dothideomycetidae</taxon>
        <taxon>Mycosphaerellales</taxon>
        <taxon>Dissoconiaceae</taxon>
        <taxon>Dissoconium</taxon>
    </lineage>
</organism>
<protein>
    <submittedName>
        <fullName evidence="2">Uncharacterized protein</fullName>
    </submittedName>
</protein>
<keyword evidence="1" id="KW-1185">Reference proteome</keyword>
<dbReference type="OrthoDB" id="3884218at2759"/>
<proteinExistence type="predicted"/>
<reference evidence="2" key="1">
    <citation type="submission" date="2020-01" db="EMBL/GenBank/DDBJ databases">
        <authorList>
            <consortium name="DOE Joint Genome Institute"/>
            <person name="Haridas S."/>
            <person name="Albert R."/>
            <person name="Binder M."/>
            <person name="Bloem J."/>
            <person name="Labutti K."/>
            <person name="Salamov A."/>
            <person name="Andreopoulos B."/>
            <person name="Baker S.E."/>
            <person name="Barry K."/>
            <person name="Bills G."/>
            <person name="Bluhm B.H."/>
            <person name="Cannon C."/>
            <person name="Castanera R."/>
            <person name="Culley D.E."/>
            <person name="Daum C."/>
            <person name="Ezra D."/>
            <person name="Gonzalez J.B."/>
            <person name="Henrissat B."/>
            <person name="Kuo A."/>
            <person name="Liang C."/>
            <person name="Lipzen A."/>
            <person name="Lutzoni F."/>
            <person name="Magnuson J."/>
            <person name="Mondo S."/>
            <person name="Nolan M."/>
            <person name="Ohm R."/>
            <person name="Pangilinan J."/>
            <person name="Park H.-J."/>
            <person name="Ramirez L."/>
            <person name="Alfaro M."/>
            <person name="Sun H."/>
            <person name="Tritt A."/>
            <person name="Yoshinaga Y."/>
            <person name="Zwiers L.-H."/>
            <person name="Turgeon B.G."/>
            <person name="Goodwin S.B."/>
            <person name="Spatafora J.W."/>
            <person name="Crous P.W."/>
            <person name="Grigoriev I.V."/>
        </authorList>
    </citation>
    <scope>NUCLEOTIDE SEQUENCE</scope>
    <source>
        <strain evidence="2">CBS 342.82</strain>
    </source>
</reference>
<dbReference type="Proteomes" id="UP000504637">
    <property type="component" value="Unplaced"/>
</dbReference>
<reference evidence="2" key="3">
    <citation type="submission" date="2025-08" db="UniProtKB">
        <authorList>
            <consortium name="RefSeq"/>
        </authorList>
    </citation>
    <scope>IDENTIFICATION</scope>
    <source>
        <strain evidence="2">CBS 342.82</strain>
    </source>
</reference>
<reference evidence="2" key="2">
    <citation type="submission" date="2020-04" db="EMBL/GenBank/DDBJ databases">
        <authorList>
            <consortium name="NCBI Genome Project"/>
        </authorList>
    </citation>
    <scope>NUCLEOTIDE SEQUENCE</scope>
    <source>
        <strain evidence="2">CBS 342.82</strain>
    </source>
</reference>
<dbReference type="GeneID" id="54363507"/>
<evidence type="ECO:0000313" key="2">
    <source>
        <dbReference type="RefSeq" id="XP_033456626.1"/>
    </source>
</evidence>